<keyword evidence="4" id="KW-1185">Reference proteome</keyword>
<evidence type="ECO:0000259" key="2">
    <source>
        <dbReference type="Pfam" id="PF06916"/>
    </source>
</evidence>
<gene>
    <name evidence="3" type="ORF">KP509_19G061200</name>
</gene>
<dbReference type="InterPro" id="IPR009688">
    <property type="entry name" value="FAM210A/B-like_dom"/>
</dbReference>
<reference evidence="3" key="1">
    <citation type="submission" date="2021-08" db="EMBL/GenBank/DDBJ databases">
        <title>WGS assembly of Ceratopteris richardii.</title>
        <authorList>
            <person name="Marchant D.B."/>
            <person name="Chen G."/>
            <person name="Jenkins J."/>
            <person name="Shu S."/>
            <person name="Leebens-Mack J."/>
            <person name="Grimwood J."/>
            <person name="Schmutz J."/>
            <person name="Soltis P."/>
            <person name="Soltis D."/>
            <person name="Chen Z.-H."/>
        </authorList>
    </citation>
    <scope>NUCLEOTIDE SEQUENCE</scope>
    <source>
        <strain evidence="3">Whitten #5841</strain>
        <tissue evidence="3">Leaf</tissue>
    </source>
</reference>
<protein>
    <recommendedName>
        <fullName evidence="2">DUF1279 domain-containing protein</fullName>
    </recommendedName>
</protein>
<feature type="domain" description="DUF1279" evidence="2">
    <location>
        <begin position="10"/>
        <end position="143"/>
    </location>
</feature>
<dbReference type="Pfam" id="PF06916">
    <property type="entry name" value="FAM210A-B_dom"/>
    <property type="match status" value="1"/>
</dbReference>
<evidence type="ECO:0000313" key="4">
    <source>
        <dbReference type="Proteomes" id="UP000825935"/>
    </source>
</evidence>
<dbReference type="Proteomes" id="UP000825935">
    <property type="component" value="Chromosome 19"/>
</dbReference>
<sequence length="158" mass="17464">MATTFITGGRLRELVKKYGKVAVAVHLSISTVSISGFYLAIKNNMDVENTLRRFGILAKDVEEALHKEGELKDHSSHFEESSVRGNIENGWADRAFDRDPRDKESNGLKDKALVSGGSALVLAILCNKALFPVRVPLTMALTPPIARFLTRRKLYHAG</sequence>
<dbReference type="OMA" id="EKYQIPW"/>
<name>A0A8T2SPD9_CERRI</name>
<dbReference type="PANTHER" id="PTHR21377:SF0">
    <property type="entry name" value="PROTEIN FAM210B, MITOCHONDRIAL"/>
    <property type="match status" value="1"/>
</dbReference>
<dbReference type="InterPro" id="IPR045866">
    <property type="entry name" value="FAM210A/B-like"/>
</dbReference>
<evidence type="ECO:0000256" key="1">
    <source>
        <dbReference type="SAM" id="Phobius"/>
    </source>
</evidence>
<dbReference type="EMBL" id="CM035424">
    <property type="protein sequence ID" value="KAH7352734.1"/>
    <property type="molecule type" value="Genomic_DNA"/>
</dbReference>
<keyword evidence="1" id="KW-0472">Membrane</keyword>
<dbReference type="PANTHER" id="PTHR21377">
    <property type="entry name" value="PROTEIN FAM210B, MITOCHONDRIAL"/>
    <property type="match status" value="1"/>
</dbReference>
<dbReference type="GO" id="GO:0005739">
    <property type="term" value="C:mitochondrion"/>
    <property type="evidence" value="ECO:0007669"/>
    <property type="project" value="TreeGrafter"/>
</dbReference>
<feature type="transmembrane region" description="Helical" evidence="1">
    <location>
        <begin position="21"/>
        <end position="41"/>
    </location>
</feature>
<keyword evidence="1" id="KW-0812">Transmembrane</keyword>
<proteinExistence type="predicted"/>
<keyword evidence="1" id="KW-1133">Transmembrane helix</keyword>
<accession>A0A8T2SPD9</accession>
<comment type="caution">
    <text evidence="3">The sequence shown here is derived from an EMBL/GenBank/DDBJ whole genome shotgun (WGS) entry which is preliminary data.</text>
</comment>
<dbReference type="AlphaFoldDB" id="A0A8T2SPD9"/>
<evidence type="ECO:0000313" key="3">
    <source>
        <dbReference type="EMBL" id="KAH7352734.1"/>
    </source>
</evidence>
<organism evidence="3 4">
    <name type="scientific">Ceratopteris richardii</name>
    <name type="common">Triangle waterfern</name>
    <dbReference type="NCBI Taxonomy" id="49495"/>
    <lineage>
        <taxon>Eukaryota</taxon>
        <taxon>Viridiplantae</taxon>
        <taxon>Streptophyta</taxon>
        <taxon>Embryophyta</taxon>
        <taxon>Tracheophyta</taxon>
        <taxon>Polypodiopsida</taxon>
        <taxon>Polypodiidae</taxon>
        <taxon>Polypodiales</taxon>
        <taxon>Pteridineae</taxon>
        <taxon>Pteridaceae</taxon>
        <taxon>Parkerioideae</taxon>
        <taxon>Ceratopteris</taxon>
    </lineage>
</organism>
<dbReference type="OrthoDB" id="426386at2759"/>